<dbReference type="GO" id="GO:0006772">
    <property type="term" value="P:thiamine metabolic process"/>
    <property type="evidence" value="ECO:0007669"/>
    <property type="project" value="TreeGrafter"/>
</dbReference>
<dbReference type="GO" id="GO:0103023">
    <property type="term" value="F:ITPase activity"/>
    <property type="evidence" value="ECO:0007669"/>
    <property type="project" value="UniProtKB-EC"/>
</dbReference>
<comment type="cofactor">
    <cofactor evidence="1">
        <name>Mn(2+)</name>
        <dbReference type="ChEBI" id="CHEBI:29035"/>
    </cofactor>
</comment>
<dbReference type="FunFam" id="3.90.950.10:FF:000002">
    <property type="entry name" value="Inosine/xanthosine triphosphatase"/>
    <property type="match status" value="1"/>
</dbReference>
<dbReference type="PATRIC" id="fig|1409788.3.peg.2988"/>
<dbReference type="GO" id="GO:0046872">
    <property type="term" value="F:metal ion binding"/>
    <property type="evidence" value="ECO:0007669"/>
    <property type="project" value="UniProtKB-KW"/>
</dbReference>
<comment type="function">
    <text evidence="11">Phosphatase that hydrolyzes non-canonical purine nucleotides such as XTP and ITP to their respective diphosphate derivatives. Probably excludes non-canonical purines from DNA/RNA precursor pool, thus preventing their incorporation into DNA/RNA and avoiding chromosomal lesions.</text>
</comment>
<dbReference type="Gene3D" id="3.90.950.10">
    <property type="match status" value="1"/>
</dbReference>
<dbReference type="InterPro" id="IPR026533">
    <property type="entry name" value="NTPase/PRRC1"/>
</dbReference>
<evidence type="ECO:0000256" key="3">
    <source>
        <dbReference type="ARBA" id="ARBA00022741"/>
    </source>
</evidence>
<sequence>MKILVASQNPVKVNAVAEAFKICFSEAFEIEGIAVESGVSHQPRSDGETRAGARNRVDNLMRNSPSADFYVGIEGGIDVVDGRLHAFAWMAVSDGKQHALGRTGSFELPPEVARLIFQGMELGDADDRVFNKENSKQQNGAVGLLTHDRLTRQLLYQHALVLAFIPFMNRKLYFGMEKGLAKT</sequence>
<evidence type="ECO:0000256" key="4">
    <source>
        <dbReference type="ARBA" id="ARBA00022801"/>
    </source>
</evidence>
<evidence type="ECO:0000256" key="6">
    <source>
        <dbReference type="ARBA" id="ARBA00023080"/>
    </source>
</evidence>
<evidence type="ECO:0000313" key="14">
    <source>
        <dbReference type="Proteomes" id="UP000036958"/>
    </source>
</evidence>
<dbReference type="STRING" id="1409788.NC99_29060"/>
<comment type="cofactor">
    <cofactor evidence="11">
        <name>Mg(2+)</name>
        <dbReference type="ChEBI" id="CHEBI:18420"/>
    </cofactor>
    <cofactor evidence="11">
        <name>Mn(2+)</name>
        <dbReference type="ChEBI" id="CHEBI:29035"/>
    </cofactor>
    <text evidence="11">Binds 1 divalent metal cation per subunit; can use either Mg(2+) or Mn(2+).</text>
</comment>
<evidence type="ECO:0000313" key="13">
    <source>
        <dbReference type="EMBL" id="KOH44288.1"/>
    </source>
</evidence>
<keyword evidence="3 11" id="KW-0547">Nucleotide-binding</keyword>
<evidence type="ECO:0000256" key="2">
    <source>
        <dbReference type="ARBA" id="ARBA00022723"/>
    </source>
</evidence>
<dbReference type="OrthoDB" id="164951at2"/>
<evidence type="ECO:0000256" key="11">
    <source>
        <dbReference type="HAMAP-Rule" id="MF_00648"/>
    </source>
</evidence>
<protein>
    <recommendedName>
        <fullName evidence="11">Probable inosine/xanthosine triphosphatase</fullName>
        <shortName evidence="11">ITPase/XTPase</shortName>
        <ecNumber evidence="11">3.6.1.73</ecNumber>
    </recommendedName>
    <alternativeName>
        <fullName evidence="11">Non-canonical purine NTP phosphatase</fullName>
    </alternativeName>
    <alternativeName>
        <fullName evidence="11">Non-standard purine NTP phosphatase</fullName>
    </alternativeName>
    <alternativeName>
        <fullName evidence="11">Nucleoside-triphosphate phosphatase</fullName>
        <shortName evidence="11">NTPase</shortName>
    </alternativeName>
</protein>
<accession>A0A0L8V7G5</accession>
<evidence type="ECO:0000259" key="12">
    <source>
        <dbReference type="Pfam" id="PF01931"/>
    </source>
</evidence>
<keyword evidence="14" id="KW-1185">Reference proteome</keyword>
<keyword evidence="2 11" id="KW-0479">Metal-binding</keyword>
<evidence type="ECO:0000256" key="9">
    <source>
        <dbReference type="ARBA" id="ARBA00048781"/>
    </source>
</evidence>
<name>A0A0L8V7G5_9BACT</name>
<dbReference type="GO" id="GO:0009117">
    <property type="term" value="P:nucleotide metabolic process"/>
    <property type="evidence" value="ECO:0007669"/>
    <property type="project" value="UniProtKB-KW"/>
</dbReference>
<dbReference type="EC" id="3.6.1.73" evidence="11"/>
<dbReference type="NCBIfam" id="TIGR00258">
    <property type="entry name" value="inosine/xanthosine triphosphatase"/>
    <property type="match status" value="1"/>
</dbReference>
<reference evidence="14" key="1">
    <citation type="submission" date="2015-07" db="EMBL/GenBank/DDBJ databases">
        <title>Genome sequencing of Sunxiuqinia dokdonensis strain SK.</title>
        <authorList>
            <person name="Ahn S."/>
            <person name="Kim B.-C."/>
        </authorList>
    </citation>
    <scope>NUCLEOTIDE SEQUENCE [LARGE SCALE GENOMIC DNA]</scope>
    <source>
        <strain evidence="14">SK</strain>
    </source>
</reference>
<dbReference type="InterPro" id="IPR029001">
    <property type="entry name" value="ITPase-like_fam"/>
</dbReference>
<proteinExistence type="inferred from homology"/>
<comment type="catalytic activity">
    <reaction evidence="9 11">
        <text>XTP + H2O = XDP + phosphate + H(+)</text>
        <dbReference type="Rhea" id="RHEA:28406"/>
        <dbReference type="ChEBI" id="CHEBI:15377"/>
        <dbReference type="ChEBI" id="CHEBI:15378"/>
        <dbReference type="ChEBI" id="CHEBI:43474"/>
        <dbReference type="ChEBI" id="CHEBI:59884"/>
        <dbReference type="ChEBI" id="CHEBI:61314"/>
        <dbReference type="EC" id="3.6.1.73"/>
    </reaction>
</comment>
<evidence type="ECO:0000256" key="10">
    <source>
        <dbReference type="ARBA" id="ARBA00060855"/>
    </source>
</evidence>
<gene>
    <name evidence="13" type="ORF">NC99_29060</name>
</gene>
<dbReference type="SUPFAM" id="SSF52972">
    <property type="entry name" value="ITPase-like"/>
    <property type="match status" value="1"/>
</dbReference>
<evidence type="ECO:0000256" key="1">
    <source>
        <dbReference type="ARBA" id="ARBA00001936"/>
    </source>
</evidence>
<comment type="subunit">
    <text evidence="11">Homodimer.</text>
</comment>
<evidence type="ECO:0000256" key="5">
    <source>
        <dbReference type="ARBA" id="ARBA00022842"/>
    </source>
</evidence>
<keyword evidence="5 11" id="KW-0460">Magnesium</keyword>
<keyword evidence="7 11" id="KW-0464">Manganese</keyword>
<keyword evidence="4 11" id="KW-0378">Hydrolase</keyword>
<comment type="catalytic activity">
    <reaction evidence="8 11">
        <text>ITP + H2O = IDP + phosphate + H(+)</text>
        <dbReference type="Rhea" id="RHEA:28330"/>
        <dbReference type="ChEBI" id="CHEBI:15377"/>
        <dbReference type="ChEBI" id="CHEBI:15378"/>
        <dbReference type="ChEBI" id="CHEBI:43474"/>
        <dbReference type="ChEBI" id="CHEBI:58280"/>
        <dbReference type="ChEBI" id="CHEBI:61402"/>
        <dbReference type="EC" id="3.6.1.73"/>
    </reaction>
</comment>
<comment type="caution">
    <text evidence="11">Lacks conserved residue(s) required for the propagation of feature annotation.</text>
</comment>
<dbReference type="AlphaFoldDB" id="A0A0L8V7G5"/>
<dbReference type="PANTHER" id="PTHR34699:SF2">
    <property type="entry name" value="NON-CANONICAL PURINE NTP PHOSPHATASE_PRRC1 DOMAIN-CONTAINING PROTEIN"/>
    <property type="match status" value="1"/>
</dbReference>
<dbReference type="GO" id="GO:0000166">
    <property type="term" value="F:nucleotide binding"/>
    <property type="evidence" value="ECO:0007669"/>
    <property type="project" value="UniProtKB-KW"/>
</dbReference>
<dbReference type="PANTHER" id="PTHR34699">
    <property type="match status" value="1"/>
</dbReference>
<evidence type="ECO:0000256" key="7">
    <source>
        <dbReference type="ARBA" id="ARBA00023211"/>
    </source>
</evidence>
<dbReference type="InterPro" id="IPR050299">
    <property type="entry name" value="YjjX_NTPase"/>
</dbReference>
<feature type="domain" description="Non-canonical purine NTP phosphatase/PRRC1" evidence="12">
    <location>
        <begin position="6"/>
        <end position="168"/>
    </location>
</feature>
<dbReference type="RefSeq" id="WP_053184521.1">
    <property type="nucleotide sequence ID" value="NZ_LGIA01000166.1"/>
</dbReference>
<dbReference type="EMBL" id="LGIA01000166">
    <property type="protein sequence ID" value="KOH44288.1"/>
    <property type="molecule type" value="Genomic_DNA"/>
</dbReference>
<dbReference type="NCBIfam" id="NF003459">
    <property type="entry name" value="PRK05074.1"/>
    <property type="match status" value="1"/>
</dbReference>
<dbReference type="Pfam" id="PF01931">
    <property type="entry name" value="NTPase_I-T"/>
    <property type="match status" value="1"/>
</dbReference>
<dbReference type="InterPro" id="IPR002786">
    <property type="entry name" value="Non_canon_purine_NTPase"/>
</dbReference>
<dbReference type="Proteomes" id="UP000036958">
    <property type="component" value="Unassembled WGS sequence"/>
</dbReference>
<keyword evidence="6 11" id="KW-0546">Nucleotide metabolism</keyword>
<organism evidence="13 14">
    <name type="scientific">Sunxiuqinia dokdonensis</name>
    <dbReference type="NCBI Taxonomy" id="1409788"/>
    <lineage>
        <taxon>Bacteria</taxon>
        <taxon>Pseudomonadati</taxon>
        <taxon>Bacteroidota</taxon>
        <taxon>Bacteroidia</taxon>
        <taxon>Marinilabiliales</taxon>
        <taxon>Prolixibacteraceae</taxon>
        <taxon>Sunxiuqinia</taxon>
    </lineage>
</organism>
<comment type="caution">
    <text evidence="13">The sequence shown here is derived from an EMBL/GenBank/DDBJ whole genome shotgun (WGS) entry which is preliminary data.</text>
</comment>
<dbReference type="HAMAP" id="MF_00648">
    <property type="entry name" value="Non_canon_purine_NTPase_YjjX"/>
    <property type="match status" value="1"/>
</dbReference>
<comment type="similarity">
    <text evidence="10 11">Belongs to the YjjX NTPase family.</text>
</comment>
<feature type="binding site" evidence="11">
    <location>
        <position position="36"/>
    </location>
    <ligand>
        <name>Mg(2+)</name>
        <dbReference type="ChEBI" id="CHEBI:18420"/>
    </ligand>
</feature>
<evidence type="ECO:0000256" key="8">
    <source>
        <dbReference type="ARBA" id="ARBA00048174"/>
    </source>
</evidence>